<sequence length="276" mass="31003">MSELIIKSIGGILNTSSLISPRFASIQALNLFTSPRKGRYTSEQIPFIESAFFEELEFDGDTVATYRWPGKNKTILLAHGWESNSERWSYLIPLLREQDYNIVALDAPAHGRSGSKRFNAILYSEFMAQVVKKHQPEIIIGHSVGGMATVFGMHNHNFKSLKKMILLGAPAHFVGVFGRYKKMMGFNERISSGLDQLVLENFGKTTDYFSASDFVSTFELRSLIIHDKKDKIIPFSDGESYAKNFKNSEFIATEGFGHSLKDASLAPKIIAFINQD</sequence>
<dbReference type="RefSeq" id="WP_386102658.1">
    <property type="nucleotide sequence ID" value="NZ_JBHSAT010000023.1"/>
</dbReference>
<comment type="caution">
    <text evidence="2">The sequence shown here is derived from an EMBL/GenBank/DDBJ whole genome shotgun (WGS) entry which is preliminary data.</text>
</comment>
<protein>
    <submittedName>
        <fullName evidence="2">Alpha/beta hydrolase</fullName>
    </submittedName>
</protein>
<organism evidence="2 3">
    <name type="scientific">Winogradskyella maritima</name>
    <dbReference type="NCBI Taxonomy" id="1517766"/>
    <lineage>
        <taxon>Bacteria</taxon>
        <taxon>Pseudomonadati</taxon>
        <taxon>Bacteroidota</taxon>
        <taxon>Flavobacteriia</taxon>
        <taxon>Flavobacteriales</taxon>
        <taxon>Flavobacteriaceae</taxon>
        <taxon>Winogradskyella</taxon>
    </lineage>
</organism>
<proteinExistence type="predicted"/>
<gene>
    <name evidence="2" type="ORF">ACFOSX_14225</name>
</gene>
<feature type="domain" description="AB hydrolase-1" evidence="1">
    <location>
        <begin position="74"/>
        <end position="172"/>
    </location>
</feature>
<name>A0ABV8AK97_9FLAO</name>
<dbReference type="EMBL" id="JBHSAT010000023">
    <property type="protein sequence ID" value="MFC3878393.1"/>
    <property type="molecule type" value="Genomic_DNA"/>
</dbReference>
<evidence type="ECO:0000313" key="2">
    <source>
        <dbReference type="EMBL" id="MFC3878393.1"/>
    </source>
</evidence>
<reference evidence="3" key="1">
    <citation type="journal article" date="2019" name="Int. J. Syst. Evol. Microbiol.">
        <title>The Global Catalogue of Microorganisms (GCM) 10K type strain sequencing project: providing services to taxonomists for standard genome sequencing and annotation.</title>
        <authorList>
            <consortium name="The Broad Institute Genomics Platform"/>
            <consortium name="The Broad Institute Genome Sequencing Center for Infectious Disease"/>
            <person name="Wu L."/>
            <person name="Ma J."/>
        </authorList>
    </citation>
    <scope>NUCLEOTIDE SEQUENCE [LARGE SCALE GENOMIC DNA]</scope>
    <source>
        <strain evidence="3">CECT 8979</strain>
    </source>
</reference>
<keyword evidence="3" id="KW-1185">Reference proteome</keyword>
<dbReference type="Proteomes" id="UP001595812">
    <property type="component" value="Unassembled WGS sequence"/>
</dbReference>
<dbReference type="SUPFAM" id="SSF53474">
    <property type="entry name" value="alpha/beta-Hydrolases"/>
    <property type="match status" value="1"/>
</dbReference>
<evidence type="ECO:0000259" key="1">
    <source>
        <dbReference type="Pfam" id="PF00561"/>
    </source>
</evidence>
<keyword evidence="2" id="KW-0378">Hydrolase</keyword>
<dbReference type="PANTHER" id="PTHR46438:SF11">
    <property type="entry name" value="LIPASE-RELATED"/>
    <property type="match status" value="1"/>
</dbReference>
<dbReference type="GO" id="GO:0016787">
    <property type="term" value="F:hydrolase activity"/>
    <property type="evidence" value="ECO:0007669"/>
    <property type="project" value="UniProtKB-KW"/>
</dbReference>
<dbReference type="Pfam" id="PF00561">
    <property type="entry name" value="Abhydrolase_1"/>
    <property type="match status" value="1"/>
</dbReference>
<accession>A0ABV8AK97</accession>
<dbReference type="PANTHER" id="PTHR46438">
    <property type="entry name" value="ALPHA/BETA-HYDROLASES SUPERFAMILY PROTEIN"/>
    <property type="match status" value="1"/>
</dbReference>
<dbReference type="InterPro" id="IPR000073">
    <property type="entry name" value="AB_hydrolase_1"/>
</dbReference>
<evidence type="ECO:0000313" key="3">
    <source>
        <dbReference type="Proteomes" id="UP001595812"/>
    </source>
</evidence>
<dbReference type="Gene3D" id="3.40.50.1820">
    <property type="entry name" value="alpha/beta hydrolase"/>
    <property type="match status" value="1"/>
</dbReference>
<dbReference type="InterPro" id="IPR029058">
    <property type="entry name" value="AB_hydrolase_fold"/>
</dbReference>